<feature type="domain" description="Low molecular weight protein antigen 6 PH" evidence="2">
    <location>
        <begin position="63"/>
        <end position="136"/>
    </location>
</feature>
<keyword evidence="4" id="KW-1185">Reference proteome</keyword>
<gene>
    <name evidence="3" type="ORF">M1E25_22710</name>
</gene>
<comment type="caution">
    <text evidence="3">The sequence shown here is derived from an EMBL/GenBank/DDBJ whole genome shotgun (WGS) entry which is preliminary data.</text>
</comment>
<keyword evidence="1" id="KW-0472">Membrane</keyword>
<keyword evidence="1" id="KW-1133">Transmembrane helix</keyword>
<reference evidence="3" key="1">
    <citation type="journal article" date="2023" name="Int. J. Syst. Evol. Microbiol.">
        <title>Streptomyces meridianus sp. nov. isolated from brackish water of the Tagus estuary in Alcochete, Portugal.</title>
        <authorList>
            <person name="Santos J.D.N."/>
            <person name="Klimek D."/>
            <person name="Calusinska M."/>
            <person name="Lobo Da Cunha A."/>
            <person name="Catita J."/>
            <person name="Goncalves H."/>
            <person name="Gonzalez I."/>
            <person name="Reyes F."/>
            <person name="Lage O.M."/>
        </authorList>
    </citation>
    <scope>NUCLEOTIDE SEQUENCE</scope>
    <source>
        <strain evidence="3">MTZ3.1</strain>
    </source>
</reference>
<protein>
    <submittedName>
        <fullName evidence="3">PH domain-containing protein</fullName>
    </submittedName>
</protein>
<feature type="transmembrane region" description="Helical" evidence="1">
    <location>
        <begin position="43"/>
        <end position="61"/>
    </location>
</feature>
<dbReference type="Proteomes" id="UP001167160">
    <property type="component" value="Unassembled WGS sequence"/>
</dbReference>
<feature type="transmembrane region" description="Helical" evidence="1">
    <location>
        <begin position="17"/>
        <end position="37"/>
    </location>
</feature>
<keyword evidence="1" id="KW-0812">Transmembrane</keyword>
<dbReference type="Pfam" id="PF10756">
    <property type="entry name" value="bPH_6"/>
    <property type="match status" value="1"/>
</dbReference>
<evidence type="ECO:0000313" key="4">
    <source>
        <dbReference type="Proteomes" id="UP001167160"/>
    </source>
</evidence>
<dbReference type="EMBL" id="JAMQGM010000051">
    <property type="protein sequence ID" value="MCM2580124.1"/>
    <property type="molecule type" value="Genomic_DNA"/>
</dbReference>
<feature type="transmembrane region" description="Helical" evidence="1">
    <location>
        <begin position="325"/>
        <end position="344"/>
    </location>
</feature>
<evidence type="ECO:0000259" key="2">
    <source>
        <dbReference type="Pfam" id="PF10756"/>
    </source>
</evidence>
<evidence type="ECO:0000256" key="1">
    <source>
        <dbReference type="SAM" id="Phobius"/>
    </source>
</evidence>
<feature type="transmembrane region" description="Helical" evidence="1">
    <location>
        <begin position="169"/>
        <end position="189"/>
    </location>
</feature>
<name>A0ABT0XCH6_9ACTN</name>
<accession>A0ABT0XCH6</accession>
<organism evidence="3 4">
    <name type="scientific">Streptomyces meridianus</name>
    <dbReference type="NCBI Taxonomy" id="2938945"/>
    <lineage>
        <taxon>Bacteria</taxon>
        <taxon>Bacillati</taxon>
        <taxon>Actinomycetota</taxon>
        <taxon>Actinomycetes</taxon>
        <taxon>Kitasatosporales</taxon>
        <taxon>Streptomycetaceae</taxon>
        <taxon>Streptomyces</taxon>
    </lineage>
</organism>
<dbReference type="RefSeq" id="WP_251418663.1">
    <property type="nucleotide sequence ID" value="NZ_JAMQGM010000051.1"/>
</dbReference>
<sequence length="510" mass="54529">MTDTRDLTFHPSGKRTLWFFAGLGAAGALLAAVHTVYAGPDVVLGAGLLLALMGITALRAVTVRVSADAYGVHVRRLLRSRSMPWSDIAGLYIRLVHEWNHRSPEARRVGVVLRDGRRRLLPLVRSWTPDDPEFDAKLDALRALHRRHGTPASDHLPVVSHRTAGRGRAGSVLLCVLLLACSGAAASFVPSVAAYKQAWASAAPCTADTPAPQRAECVTTLRAVIARTERPGKRGWLYFADSRPLERLSVSQEAAREFRAGDGVELAVWRGTVMRVAGERHVWHEHVATAGSQAVVAALCLLVAGYPAATMLLRLRGRRLADDEVLPSALPFAGALAGTALWLLPFCYFHPTDPFASPAAIAWAAAGSAATLGLVVAAWRATRVRTPGEGAATGKSAGTGKGEVFLAARFLEHTDYNPHRFGTHIVLGDGPPAVLPHSGPGRFSAKRIPVERLTLKEIRRARGSDGETVPGSWHIAELDDAGTPVRLAAAPADLTRIVGELCAAETRRTP</sequence>
<feature type="transmembrane region" description="Helical" evidence="1">
    <location>
        <begin position="294"/>
        <end position="313"/>
    </location>
</feature>
<dbReference type="InterPro" id="IPR019692">
    <property type="entry name" value="CFP-6_PH"/>
</dbReference>
<evidence type="ECO:0000313" key="3">
    <source>
        <dbReference type="EMBL" id="MCM2580124.1"/>
    </source>
</evidence>
<proteinExistence type="predicted"/>
<feature type="transmembrane region" description="Helical" evidence="1">
    <location>
        <begin position="356"/>
        <end position="379"/>
    </location>
</feature>